<dbReference type="InterPro" id="IPR050346">
    <property type="entry name" value="FMO-like"/>
</dbReference>
<dbReference type="InterPro" id="IPR036188">
    <property type="entry name" value="FAD/NAD-bd_sf"/>
</dbReference>
<dbReference type="SUPFAM" id="SSF51905">
    <property type="entry name" value="FAD/NAD(P)-binding domain"/>
    <property type="match status" value="2"/>
</dbReference>
<evidence type="ECO:0000256" key="4">
    <source>
        <dbReference type="ARBA" id="ARBA00022827"/>
    </source>
</evidence>
<keyword evidence="7 8" id="KW-0503">Monooxygenase</keyword>
<dbReference type="PROSITE" id="PS51421">
    <property type="entry name" value="RAS"/>
    <property type="match status" value="1"/>
</dbReference>
<evidence type="ECO:0000256" key="1">
    <source>
        <dbReference type="ARBA" id="ARBA00001974"/>
    </source>
</evidence>
<dbReference type="GO" id="GO:0004499">
    <property type="term" value="F:N,N-dimethylaniline monooxygenase activity"/>
    <property type="evidence" value="ECO:0007669"/>
    <property type="project" value="InterPro"/>
</dbReference>
<name>K1QEX3_MAGGI</name>
<dbReference type="Pfam" id="PF00743">
    <property type="entry name" value="FMO-like"/>
    <property type="match status" value="2"/>
</dbReference>
<evidence type="ECO:0000256" key="3">
    <source>
        <dbReference type="ARBA" id="ARBA00022630"/>
    </source>
</evidence>
<dbReference type="InterPro" id="IPR001806">
    <property type="entry name" value="Small_GTPase"/>
</dbReference>
<keyword evidence="3 8" id="KW-0285">Flavoprotein</keyword>
<dbReference type="SMART" id="SM00175">
    <property type="entry name" value="RAB"/>
    <property type="match status" value="1"/>
</dbReference>
<dbReference type="InterPro" id="IPR027417">
    <property type="entry name" value="P-loop_NTPase"/>
</dbReference>
<evidence type="ECO:0000256" key="2">
    <source>
        <dbReference type="ARBA" id="ARBA00009183"/>
    </source>
</evidence>
<reference evidence="9" key="1">
    <citation type="journal article" date="2012" name="Nature">
        <title>The oyster genome reveals stress adaptation and complexity of shell formation.</title>
        <authorList>
            <person name="Zhang G."/>
            <person name="Fang X."/>
            <person name="Guo X."/>
            <person name="Li L."/>
            <person name="Luo R."/>
            <person name="Xu F."/>
            <person name="Yang P."/>
            <person name="Zhang L."/>
            <person name="Wang X."/>
            <person name="Qi H."/>
            <person name="Xiong Z."/>
            <person name="Que H."/>
            <person name="Xie Y."/>
            <person name="Holland P.W."/>
            <person name="Paps J."/>
            <person name="Zhu Y."/>
            <person name="Wu F."/>
            <person name="Chen Y."/>
            <person name="Wang J."/>
            <person name="Peng C."/>
            <person name="Meng J."/>
            <person name="Yang L."/>
            <person name="Liu J."/>
            <person name="Wen B."/>
            <person name="Zhang N."/>
            <person name="Huang Z."/>
            <person name="Zhu Q."/>
            <person name="Feng Y."/>
            <person name="Mount A."/>
            <person name="Hedgecock D."/>
            <person name="Xu Z."/>
            <person name="Liu Y."/>
            <person name="Domazet-Loso T."/>
            <person name="Du Y."/>
            <person name="Sun X."/>
            <person name="Zhang S."/>
            <person name="Liu B."/>
            <person name="Cheng P."/>
            <person name="Jiang X."/>
            <person name="Li J."/>
            <person name="Fan D."/>
            <person name="Wang W."/>
            <person name="Fu W."/>
            <person name="Wang T."/>
            <person name="Wang B."/>
            <person name="Zhang J."/>
            <person name="Peng Z."/>
            <person name="Li Y."/>
            <person name="Li N."/>
            <person name="Wang J."/>
            <person name="Chen M."/>
            <person name="He Y."/>
            <person name="Tan F."/>
            <person name="Song X."/>
            <person name="Zheng Q."/>
            <person name="Huang R."/>
            <person name="Yang H."/>
            <person name="Du X."/>
            <person name="Chen L."/>
            <person name="Yang M."/>
            <person name="Gaffney P.M."/>
            <person name="Wang S."/>
            <person name="Luo L."/>
            <person name="She Z."/>
            <person name="Ming Y."/>
            <person name="Huang W."/>
            <person name="Zhang S."/>
            <person name="Huang B."/>
            <person name="Zhang Y."/>
            <person name="Qu T."/>
            <person name="Ni P."/>
            <person name="Miao G."/>
            <person name="Wang J."/>
            <person name="Wang Q."/>
            <person name="Steinberg C.E."/>
            <person name="Wang H."/>
            <person name="Li N."/>
            <person name="Qian L."/>
            <person name="Zhang G."/>
            <person name="Li Y."/>
            <person name="Yang H."/>
            <person name="Liu X."/>
            <person name="Wang J."/>
            <person name="Yin Y."/>
            <person name="Wang J."/>
        </authorList>
    </citation>
    <scope>NUCLEOTIDE SEQUENCE [LARGE SCALE GENOMIC DNA]</scope>
    <source>
        <strain evidence="9">05x7-T-G4-1.051#20</strain>
    </source>
</reference>
<dbReference type="EMBL" id="JH817657">
    <property type="protein sequence ID" value="EKC29639.1"/>
    <property type="molecule type" value="Genomic_DNA"/>
</dbReference>
<dbReference type="PRINTS" id="PR00370">
    <property type="entry name" value="FMOXYGENASE"/>
</dbReference>
<dbReference type="GO" id="GO:0003924">
    <property type="term" value="F:GTPase activity"/>
    <property type="evidence" value="ECO:0007669"/>
    <property type="project" value="InterPro"/>
</dbReference>
<dbReference type="AlphaFoldDB" id="K1QEX3"/>
<dbReference type="EC" id="1.-.-.-" evidence="8"/>
<dbReference type="InParanoid" id="K1QEX3"/>
<keyword evidence="5" id="KW-0521">NADP</keyword>
<dbReference type="Pfam" id="PF00071">
    <property type="entry name" value="Ras"/>
    <property type="match status" value="1"/>
</dbReference>
<evidence type="ECO:0000256" key="6">
    <source>
        <dbReference type="ARBA" id="ARBA00023002"/>
    </source>
</evidence>
<dbReference type="Gene3D" id="3.40.50.300">
    <property type="entry name" value="P-loop containing nucleotide triphosphate hydrolases"/>
    <property type="match status" value="1"/>
</dbReference>
<dbReference type="GO" id="GO:0050661">
    <property type="term" value="F:NADP binding"/>
    <property type="evidence" value="ECO:0007669"/>
    <property type="project" value="InterPro"/>
</dbReference>
<proteinExistence type="inferred from homology"/>
<evidence type="ECO:0000256" key="5">
    <source>
        <dbReference type="ARBA" id="ARBA00022857"/>
    </source>
</evidence>
<dbReference type="FunFam" id="3.50.50.60:FF:000138">
    <property type="entry name" value="Flavin-containing monooxygenase"/>
    <property type="match status" value="1"/>
</dbReference>
<keyword evidence="6 8" id="KW-0560">Oxidoreductase</keyword>
<comment type="cofactor">
    <cofactor evidence="1 8">
        <name>FAD</name>
        <dbReference type="ChEBI" id="CHEBI:57692"/>
    </cofactor>
</comment>
<organism evidence="9">
    <name type="scientific">Magallana gigas</name>
    <name type="common">Pacific oyster</name>
    <name type="synonym">Crassostrea gigas</name>
    <dbReference type="NCBI Taxonomy" id="29159"/>
    <lineage>
        <taxon>Eukaryota</taxon>
        <taxon>Metazoa</taxon>
        <taxon>Spiralia</taxon>
        <taxon>Lophotrochozoa</taxon>
        <taxon>Mollusca</taxon>
        <taxon>Bivalvia</taxon>
        <taxon>Autobranchia</taxon>
        <taxon>Pteriomorphia</taxon>
        <taxon>Ostreida</taxon>
        <taxon>Ostreoidea</taxon>
        <taxon>Ostreidae</taxon>
        <taxon>Magallana</taxon>
    </lineage>
</organism>
<comment type="similarity">
    <text evidence="2 8">Belongs to the FMO family.</text>
</comment>
<dbReference type="SUPFAM" id="SSF52540">
    <property type="entry name" value="P-loop containing nucleoside triphosphate hydrolases"/>
    <property type="match status" value="1"/>
</dbReference>
<dbReference type="HOGENOM" id="CLU_301733_0_0_1"/>
<gene>
    <name evidence="9" type="ORF">CGI_10026021</name>
</gene>
<dbReference type="SMART" id="SM00173">
    <property type="entry name" value="RAS"/>
    <property type="match status" value="1"/>
</dbReference>
<dbReference type="GO" id="GO:0050660">
    <property type="term" value="F:flavin adenine dinucleotide binding"/>
    <property type="evidence" value="ECO:0007669"/>
    <property type="project" value="InterPro"/>
</dbReference>
<dbReference type="Gene3D" id="3.50.50.60">
    <property type="entry name" value="FAD/NAD(P)-binding domain"/>
    <property type="match status" value="2"/>
</dbReference>
<evidence type="ECO:0000256" key="8">
    <source>
        <dbReference type="RuleBase" id="RU361177"/>
    </source>
</evidence>
<dbReference type="PROSITE" id="PS51419">
    <property type="entry name" value="RAB"/>
    <property type="match status" value="1"/>
</dbReference>
<evidence type="ECO:0000256" key="7">
    <source>
        <dbReference type="ARBA" id="ARBA00023033"/>
    </source>
</evidence>
<dbReference type="PANTHER" id="PTHR23023">
    <property type="entry name" value="DIMETHYLANILINE MONOOXYGENASE"/>
    <property type="match status" value="1"/>
</dbReference>
<keyword evidence="4 8" id="KW-0274">FAD</keyword>
<evidence type="ECO:0000313" key="9">
    <source>
        <dbReference type="EMBL" id="EKC29639.1"/>
    </source>
</evidence>
<dbReference type="InterPro" id="IPR020946">
    <property type="entry name" value="Flavin_mOase-like"/>
</dbReference>
<accession>K1QEX3</accession>
<sequence length="990" mass="112996">MAKRVAVIGAGAAGLCAARHLSASPDLFSVVCFDMSSTVGGTWNYTDLTGKDEHGLPVQSSMYKNLRTNLPKEVMAFPNFPFQTSKPSYIVHQDVLEYLESYTAHYNLYKYIKLNTMVTNVHSRPCEGERELWDVSYCPVSAQDKILTQEFDAVMVCNGHYALPLYPTIPGMEEFKGQVVHSHDYRIPEMFQGKRVVCLGAAASGQDIAIDVSSEAKLVYLSHNKARLDTYLPENVKQKPGIQALGPHSVIFLNGEEAEIDVLLLCTGYHYHFPFLSEDCQVQISDERLTPLYKHLIHIDHPTMAFIGIPKTICPFPQFDVQVRFFLSGLSGRFRLPSNADMLSDTERDFQRRLSEGLPPRYAHVLGPRQWEYNDELAQLADIELVPRVHAKTLATVDFKRQKLPPIRSRSSTYSCSRPTNSSAVERVRNFSLSSHGIENKGDSFRVISPITGSPGNTTKYHEANPKFLKKRPAFRKEQQFYPTSVTLEDDNDDFVRPVCNSIGSCNTKGGFRIKVIGYNSVGKSMMINQMTTSQFIGLQDIKDNTNLTSVSLSLDGEESTLELEEVANDKIHRHSVFDDAFIMIYSISDAASFIYIKREVCRLREKIDVDRPIIIVANKTDLNRTRAVTSSEGKAVAHHYNCKYVETSVAFQVRVDELLVALVRQIRLTLDPKTMIGRSSADWNRGPKHLPRRFIKARTLLQRLFGRKPRRYFGVFTGYFGKSRMKIMFRNASKHLARHMLEFSSTTCLMSYSRCIQVKLLNSKLRATCSPRYFCNDPPKKPPKKVIQHDERTRLHLSIVNDPKLTPRVKHLMVTALMAKVKFIDDELGQLVYADPYGKDVLQFIKTRRLVPMLGIPISWVLAFLLPVNVIVQVSMGLILSVISMLDFYRVMRGMSKRIFFIYYEPQHDMYTALTLSGFQDFDSIHFKEEDFQPHAFDGFNKVLLHGNNYSVFRGKDAYLNDVIFETLWKIKLDTEEKDKEERVKLNQI</sequence>
<dbReference type="GO" id="GO:0005525">
    <property type="term" value="F:GTP binding"/>
    <property type="evidence" value="ECO:0007669"/>
    <property type="project" value="InterPro"/>
</dbReference>
<protein>
    <recommendedName>
        <fullName evidence="8">Flavin-containing monooxygenase</fullName>
        <ecNumber evidence="8">1.-.-.-</ecNumber>
    </recommendedName>
</protein>
<dbReference type="InterPro" id="IPR000960">
    <property type="entry name" value="Flavin_mOase"/>
</dbReference>